<name>A0A6A5T8W5_9PLEO</name>
<comment type="subcellular location">
    <subcellularLocation>
        <location evidence="1">Membrane</location>
        <topology evidence="1">Multi-pass membrane protein</topology>
    </subcellularLocation>
</comment>
<sequence>MTSGETVKPPSVTIEFLANELANELSSGSKEEHPAPSQEEEVKQDGGLQGWLQVFACWLLFINTWGLTNSFSIFETHYKRQFRTISHSNIAWIGSLQLFLTLFIGVFAARYLDGGHVRAVVVTGILFQVAGMLLTSFSNRFWQFVLVQGVCVGVGSGTLAFTSAAIIPFYFTKRRMLAAGVVSTGSSVAGVVYPLMMRELFQKVGFGWAVRILSLVMLATPSVSLVVLKPQYTIKQKKNGPLFNAAFLRDTPYTLFIISYAFMVAGVYVPYFFIQSYALELNITENTTFNIVAIMNAATFFGRFPYNYLADMFGGIAILVPCCFATAIILFLWRFVHTLSGLIVISATFCFVTGGLVSLPAATIANLTQDKSEYRTRMGMGYTVAAIGALVGNPIAGAARHGGSTDVMERWQGAWFVAGACLVLATGFMCWARVLRGGLNFKIRLLRSCGVVLNVM</sequence>
<dbReference type="AlphaFoldDB" id="A0A6A5T8W5"/>
<dbReference type="InterPro" id="IPR050327">
    <property type="entry name" value="Proton-linked_MCT"/>
</dbReference>
<feature type="transmembrane region" description="Helical" evidence="3">
    <location>
        <begin position="117"/>
        <end position="137"/>
    </location>
</feature>
<protein>
    <submittedName>
        <fullName evidence="4">Major facilitator superfamily transporter</fullName>
    </submittedName>
</protein>
<keyword evidence="5" id="KW-1185">Reference proteome</keyword>
<evidence type="ECO:0000313" key="4">
    <source>
        <dbReference type="EMBL" id="KAF1947196.1"/>
    </source>
</evidence>
<dbReference type="Pfam" id="PF07690">
    <property type="entry name" value="MFS_1"/>
    <property type="match status" value="1"/>
</dbReference>
<proteinExistence type="inferred from homology"/>
<keyword evidence="3" id="KW-0812">Transmembrane</keyword>
<dbReference type="Proteomes" id="UP000800038">
    <property type="component" value="Unassembled WGS sequence"/>
</dbReference>
<dbReference type="PANTHER" id="PTHR11360">
    <property type="entry name" value="MONOCARBOXYLATE TRANSPORTER"/>
    <property type="match status" value="1"/>
</dbReference>
<feature type="transmembrane region" description="Helical" evidence="3">
    <location>
        <begin position="89"/>
        <end position="111"/>
    </location>
</feature>
<comment type="similarity">
    <text evidence="2">Belongs to the major facilitator superfamily. Monocarboxylate porter (TC 2.A.1.13) family.</text>
</comment>
<feature type="transmembrane region" description="Helical" evidence="3">
    <location>
        <begin position="253"/>
        <end position="274"/>
    </location>
</feature>
<dbReference type="InterPro" id="IPR011701">
    <property type="entry name" value="MFS"/>
</dbReference>
<evidence type="ECO:0000256" key="1">
    <source>
        <dbReference type="ARBA" id="ARBA00004141"/>
    </source>
</evidence>
<feature type="transmembrane region" description="Helical" evidence="3">
    <location>
        <begin position="313"/>
        <end position="336"/>
    </location>
</feature>
<dbReference type="PANTHER" id="PTHR11360:SF234">
    <property type="entry name" value="MFS-TYPE TRANSPORTER DBAD-RELATED"/>
    <property type="match status" value="1"/>
</dbReference>
<feature type="transmembrane region" description="Helical" evidence="3">
    <location>
        <begin position="50"/>
        <end position="68"/>
    </location>
</feature>
<gene>
    <name evidence="4" type="ORF">EJ02DRAFT_499356</name>
</gene>
<feature type="transmembrane region" description="Helical" evidence="3">
    <location>
        <begin position="379"/>
        <end position="399"/>
    </location>
</feature>
<feature type="transmembrane region" description="Helical" evidence="3">
    <location>
        <begin position="144"/>
        <end position="171"/>
    </location>
</feature>
<keyword evidence="3" id="KW-1133">Transmembrane helix</keyword>
<dbReference type="SUPFAM" id="SSF103473">
    <property type="entry name" value="MFS general substrate transporter"/>
    <property type="match status" value="1"/>
</dbReference>
<feature type="transmembrane region" description="Helical" evidence="3">
    <location>
        <begin position="414"/>
        <end position="435"/>
    </location>
</feature>
<keyword evidence="3" id="KW-0472">Membrane</keyword>
<dbReference type="OrthoDB" id="6509908at2759"/>
<evidence type="ECO:0000256" key="2">
    <source>
        <dbReference type="ARBA" id="ARBA00006727"/>
    </source>
</evidence>
<evidence type="ECO:0000256" key="3">
    <source>
        <dbReference type="SAM" id="Phobius"/>
    </source>
</evidence>
<evidence type="ECO:0000313" key="5">
    <source>
        <dbReference type="Proteomes" id="UP000800038"/>
    </source>
</evidence>
<organism evidence="4 5">
    <name type="scientific">Clathrospora elynae</name>
    <dbReference type="NCBI Taxonomy" id="706981"/>
    <lineage>
        <taxon>Eukaryota</taxon>
        <taxon>Fungi</taxon>
        <taxon>Dikarya</taxon>
        <taxon>Ascomycota</taxon>
        <taxon>Pezizomycotina</taxon>
        <taxon>Dothideomycetes</taxon>
        <taxon>Pleosporomycetidae</taxon>
        <taxon>Pleosporales</taxon>
        <taxon>Diademaceae</taxon>
        <taxon>Clathrospora</taxon>
    </lineage>
</organism>
<reference evidence="4" key="1">
    <citation type="journal article" date="2020" name="Stud. Mycol.">
        <title>101 Dothideomycetes genomes: a test case for predicting lifestyles and emergence of pathogens.</title>
        <authorList>
            <person name="Haridas S."/>
            <person name="Albert R."/>
            <person name="Binder M."/>
            <person name="Bloem J."/>
            <person name="Labutti K."/>
            <person name="Salamov A."/>
            <person name="Andreopoulos B."/>
            <person name="Baker S."/>
            <person name="Barry K."/>
            <person name="Bills G."/>
            <person name="Bluhm B."/>
            <person name="Cannon C."/>
            <person name="Castanera R."/>
            <person name="Culley D."/>
            <person name="Daum C."/>
            <person name="Ezra D."/>
            <person name="Gonzalez J."/>
            <person name="Henrissat B."/>
            <person name="Kuo A."/>
            <person name="Liang C."/>
            <person name="Lipzen A."/>
            <person name="Lutzoni F."/>
            <person name="Magnuson J."/>
            <person name="Mondo S."/>
            <person name="Nolan M."/>
            <person name="Ohm R."/>
            <person name="Pangilinan J."/>
            <person name="Park H.-J."/>
            <person name="Ramirez L."/>
            <person name="Alfaro M."/>
            <person name="Sun H."/>
            <person name="Tritt A."/>
            <person name="Yoshinaga Y."/>
            <person name="Zwiers L.-H."/>
            <person name="Turgeon B."/>
            <person name="Goodwin S."/>
            <person name="Spatafora J."/>
            <person name="Crous P."/>
            <person name="Grigoriev I."/>
        </authorList>
    </citation>
    <scope>NUCLEOTIDE SEQUENCE</scope>
    <source>
        <strain evidence="4">CBS 161.51</strain>
    </source>
</reference>
<accession>A0A6A5T8W5</accession>
<feature type="transmembrane region" description="Helical" evidence="3">
    <location>
        <begin position="208"/>
        <end position="228"/>
    </location>
</feature>
<dbReference type="InterPro" id="IPR036259">
    <property type="entry name" value="MFS_trans_sf"/>
</dbReference>
<dbReference type="EMBL" id="ML975999">
    <property type="protein sequence ID" value="KAF1947196.1"/>
    <property type="molecule type" value="Genomic_DNA"/>
</dbReference>
<feature type="transmembrane region" description="Helical" evidence="3">
    <location>
        <begin position="342"/>
        <end position="367"/>
    </location>
</feature>
<dbReference type="GO" id="GO:0022857">
    <property type="term" value="F:transmembrane transporter activity"/>
    <property type="evidence" value="ECO:0007669"/>
    <property type="project" value="InterPro"/>
</dbReference>
<dbReference type="Gene3D" id="1.20.1250.20">
    <property type="entry name" value="MFS general substrate transporter like domains"/>
    <property type="match status" value="2"/>
</dbReference>
<dbReference type="GO" id="GO:0016020">
    <property type="term" value="C:membrane"/>
    <property type="evidence" value="ECO:0007669"/>
    <property type="project" value="UniProtKB-SubCell"/>
</dbReference>